<feature type="region of interest" description="Disordered" evidence="1">
    <location>
        <begin position="181"/>
        <end position="225"/>
    </location>
</feature>
<evidence type="ECO:0000256" key="1">
    <source>
        <dbReference type="SAM" id="MobiDB-lite"/>
    </source>
</evidence>
<name>A0A812SUM9_9DINO</name>
<proteinExistence type="predicted"/>
<dbReference type="EMBL" id="CAJNDS010002481">
    <property type="protein sequence ID" value="CAE7493360.1"/>
    <property type="molecule type" value="Genomic_DNA"/>
</dbReference>
<organism evidence="3 4">
    <name type="scientific">Symbiodinium natans</name>
    <dbReference type="NCBI Taxonomy" id="878477"/>
    <lineage>
        <taxon>Eukaryota</taxon>
        <taxon>Sar</taxon>
        <taxon>Alveolata</taxon>
        <taxon>Dinophyceae</taxon>
        <taxon>Suessiales</taxon>
        <taxon>Symbiodiniaceae</taxon>
        <taxon>Symbiodinium</taxon>
    </lineage>
</organism>
<protein>
    <submittedName>
        <fullName evidence="3">GABBR2 protein</fullName>
    </submittedName>
</protein>
<accession>A0A812SUM9</accession>
<dbReference type="AlphaFoldDB" id="A0A812SUM9"/>
<keyword evidence="2" id="KW-0812">Transmembrane</keyword>
<keyword evidence="2" id="KW-1133">Transmembrane helix</keyword>
<feature type="transmembrane region" description="Helical" evidence="2">
    <location>
        <begin position="63"/>
        <end position="86"/>
    </location>
</feature>
<comment type="caution">
    <text evidence="3">The sequence shown here is derived from an EMBL/GenBank/DDBJ whole genome shotgun (WGS) entry which is preliminary data.</text>
</comment>
<feature type="compositionally biased region" description="Polar residues" evidence="1">
    <location>
        <begin position="216"/>
        <end position="225"/>
    </location>
</feature>
<keyword evidence="2" id="KW-0472">Membrane</keyword>
<evidence type="ECO:0000313" key="4">
    <source>
        <dbReference type="Proteomes" id="UP000604046"/>
    </source>
</evidence>
<keyword evidence="4" id="KW-1185">Reference proteome</keyword>
<sequence length="225" mass="24780">MLLIVSVMLGYMYVQLISWPWKLPALNGFDSVISIALILMMAILGAFAPDLSTDVQQRLTNAVIGIIFFLNVMVFAMLCVTASALIRLNVMGGSQESVILALGKTPQPHMLSQKFLMLSTKVQESGEKNFAKLLENLSVYDLRMMAQIITAVGTEVGEAGLIMSRRSQMLSTSSVSKVQMLEENAAKKEAELEQEKRPDEEAEAGSQPGWQPPNPLNQQTESTWL</sequence>
<gene>
    <name evidence="3" type="primary">GABBR2</name>
    <name evidence="3" type="ORF">SNAT2548_LOCUS27643</name>
</gene>
<evidence type="ECO:0000256" key="2">
    <source>
        <dbReference type="SAM" id="Phobius"/>
    </source>
</evidence>
<reference evidence="3" key="1">
    <citation type="submission" date="2021-02" db="EMBL/GenBank/DDBJ databases">
        <authorList>
            <person name="Dougan E. K."/>
            <person name="Rhodes N."/>
            <person name="Thang M."/>
            <person name="Chan C."/>
        </authorList>
    </citation>
    <scope>NUCLEOTIDE SEQUENCE</scope>
</reference>
<dbReference type="OrthoDB" id="443563at2759"/>
<feature type="compositionally biased region" description="Basic and acidic residues" evidence="1">
    <location>
        <begin position="184"/>
        <end position="199"/>
    </location>
</feature>
<evidence type="ECO:0000313" key="3">
    <source>
        <dbReference type="EMBL" id="CAE7493360.1"/>
    </source>
</evidence>
<dbReference type="Proteomes" id="UP000604046">
    <property type="component" value="Unassembled WGS sequence"/>
</dbReference>
<feature type="transmembrane region" description="Helical" evidence="2">
    <location>
        <begin position="32"/>
        <end position="51"/>
    </location>
</feature>